<feature type="transmembrane region" description="Helical" evidence="1">
    <location>
        <begin position="141"/>
        <end position="161"/>
    </location>
</feature>
<sequence>MPQSSLISSRPEMDVHGRLFLISTFVASVVLCVGSKLAEGTFRRASYAGGYLRYAGDGSVLALHFVYLASSREVWLAKPNESLRLVADSLGSPVASIYAHLQFLVSVLGNHYMAVCASDIVLEYLGILLQQQRMVPLDPRPWTTATFAVYMKSLFMSFWLAKVWFNLPAIQAAITSNQQDFLLLCALTFTLLIILISTKELGCFPHDVVSANQTVLIPLYEHLVGINAPELPIIAACYGAGSMNNFFLGSDPTIQAAQSGHLPFALSLTHPTTHAPIVLLTTRTLITACAVLYLNLYDLTLLSSCWDFLLLTSAILFDVTLLRARHVDLNCQFTQHHRPVLPTSLLHASFQLATAGWIFHRISPLRQVTTTLLFTAALTIVAFKALQSEPFVELCCNRARLECADRERPPPAVAKDAAATTPCLV</sequence>
<feature type="transmembrane region" description="Helical" evidence="1">
    <location>
        <begin position="111"/>
        <end position="129"/>
    </location>
</feature>
<feature type="transmembrane region" description="Helical" evidence="1">
    <location>
        <begin position="20"/>
        <end position="38"/>
    </location>
</feature>
<name>A0ABD1CMF4_CULPP</name>
<dbReference type="Proteomes" id="UP001562425">
    <property type="component" value="Unassembled WGS sequence"/>
</dbReference>
<dbReference type="AlphaFoldDB" id="A0ABD1CMF4"/>
<protein>
    <submittedName>
        <fullName evidence="2">Uncharacterized protein</fullName>
    </submittedName>
</protein>
<evidence type="ECO:0000313" key="2">
    <source>
        <dbReference type="EMBL" id="KAL1377252.1"/>
    </source>
</evidence>
<proteinExistence type="predicted"/>
<evidence type="ECO:0000256" key="1">
    <source>
        <dbReference type="SAM" id="Phobius"/>
    </source>
</evidence>
<reference evidence="2 3" key="1">
    <citation type="submission" date="2024-05" db="EMBL/GenBank/DDBJ databases">
        <title>Culex pipiens pipiens assembly and annotation.</title>
        <authorList>
            <person name="Alout H."/>
            <person name="Durand T."/>
        </authorList>
    </citation>
    <scope>NUCLEOTIDE SEQUENCE [LARGE SCALE GENOMIC DNA]</scope>
    <source>
        <strain evidence="2">HA-2024</strain>
        <tissue evidence="2">Whole body</tissue>
    </source>
</reference>
<keyword evidence="1" id="KW-0472">Membrane</keyword>
<organism evidence="2 3">
    <name type="scientific">Culex pipiens pipiens</name>
    <name type="common">Northern house mosquito</name>
    <dbReference type="NCBI Taxonomy" id="38569"/>
    <lineage>
        <taxon>Eukaryota</taxon>
        <taxon>Metazoa</taxon>
        <taxon>Ecdysozoa</taxon>
        <taxon>Arthropoda</taxon>
        <taxon>Hexapoda</taxon>
        <taxon>Insecta</taxon>
        <taxon>Pterygota</taxon>
        <taxon>Neoptera</taxon>
        <taxon>Endopterygota</taxon>
        <taxon>Diptera</taxon>
        <taxon>Nematocera</taxon>
        <taxon>Culicoidea</taxon>
        <taxon>Culicidae</taxon>
        <taxon>Culicinae</taxon>
        <taxon>Culicini</taxon>
        <taxon>Culex</taxon>
        <taxon>Culex</taxon>
    </lineage>
</organism>
<keyword evidence="1" id="KW-1133">Transmembrane helix</keyword>
<feature type="transmembrane region" description="Helical" evidence="1">
    <location>
        <begin position="181"/>
        <end position="198"/>
    </location>
</feature>
<accession>A0ABD1CMF4</accession>
<gene>
    <name evidence="2" type="ORF">pipiens_016392</name>
</gene>
<keyword evidence="3" id="KW-1185">Reference proteome</keyword>
<dbReference type="EMBL" id="JBEHCU010011090">
    <property type="protein sequence ID" value="KAL1377252.1"/>
    <property type="molecule type" value="Genomic_DNA"/>
</dbReference>
<comment type="caution">
    <text evidence="2">The sequence shown here is derived from an EMBL/GenBank/DDBJ whole genome shotgun (WGS) entry which is preliminary data.</text>
</comment>
<keyword evidence="1" id="KW-0812">Transmembrane</keyword>
<evidence type="ECO:0000313" key="3">
    <source>
        <dbReference type="Proteomes" id="UP001562425"/>
    </source>
</evidence>